<dbReference type="InterPro" id="IPR042201">
    <property type="entry name" value="FH2_Formin_sf"/>
</dbReference>
<dbReference type="SMART" id="SM00498">
    <property type="entry name" value="FH2"/>
    <property type="match status" value="1"/>
</dbReference>
<accession>A0A8J2S560</accession>
<feature type="domain" description="FH2" evidence="7">
    <location>
        <begin position="354"/>
        <end position="813"/>
    </location>
</feature>
<dbReference type="AlphaFoldDB" id="A0A8J2S560"/>
<dbReference type="InterPro" id="IPR015425">
    <property type="entry name" value="FH2_Formin"/>
</dbReference>
<keyword evidence="2 4" id="KW-0863">Zinc-finger</keyword>
<dbReference type="Gene3D" id="1.20.58.2220">
    <property type="entry name" value="Formin, FH2 domain"/>
    <property type="match status" value="1"/>
</dbReference>
<dbReference type="GO" id="GO:0008270">
    <property type="term" value="F:zinc ion binding"/>
    <property type="evidence" value="ECO:0007669"/>
    <property type="project" value="UniProtKB-KW"/>
</dbReference>
<proteinExistence type="predicted"/>
<feature type="region of interest" description="Disordered" evidence="5">
    <location>
        <begin position="161"/>
        <end position="213"/>
    </location>
</feature>
<dbReference type="OrthoDB" id="1668162at2759"/>
<feature type="domain" description="RanBP2-type" evidence="6">
    <location>
        <begin position="87"/>
        <end position="116"/>
    </location>
</feature>
<dbReference type="Pfam" id="PF02181">
    <property type="entry name" value="FH2"/>
    <property type="match status" value="1"/>
</dbReference>
<dbReference type="SUPFAM" id="SSF101447">
    <property type="entry name" value="Formin homology 2 domain (FH2 domain)"/>
    <property type="match status" value="1"/>
</dbReference>
<feature type="compositionally biased region" description="Basic and acidic residues" evidence="5">
    <location>
        <begin position="672"/>
        <end position="687"/>
    </location>
</feature>
<dbReference type="EMBL" id="CAKKNE010000001">
    <property type="protein sequence ID" value="CAH0364588.1"/>
    <property type="molecule type" value="Genomic_DNA"/>
</dbReference>
<evidence type="ECO:0000259" key="7">
    <source>
        <dbReference type="PROSITE" id="PS51444"/>
    </source>
</evidence>
<sequence length="840" mass="91750">MEGLVKAVGKATAPWWSSTSYEDELDATDAAWVRNGKSDSLDSSEACSPRRRSFGDSPRPIPPLDEDPRGRKPSYEEEVKDASPVKKPESWTCPQCTFLNVENHGKCGVCGSARPRPPPPPEMPSSFRKAKLGRGSGISLSPDAKRLAALLNVDADTVVVVKPGYEPPPPKEGLDDAEDDATTATARHETHRLMSTQVTDPRPKSSPSVDGANEQEAYGVAVSLLVAGLRPDDLEQRLQSEGWSPEISAKVSRDLGKLGAGLSRHNKPETPASKPSPDALNAMLAKRQPQLKKPEQPDPLAAYLKMKKFGVAAEGVLARMQMDGCSEQLKARFRKLHKLEPTESVSQERTVTSPTSPAEPQRATIALHWEKMDSHAKKSVWNGGDTFAELDGELDAEDLTDLKDIFSAKASTAPVRRKSPQHLAIRASPLDAKRAQNATIALAIASRKFRGDFDRVWRAVAECAAALPIDALERLQEVLPTKKETESVIQWFHAERAARPNVAAYNLGSPAERFILATSRVPRHQEYLQAAKLRASFQERYDKIDEGSRVAIDAAQSLVQSRGLTLVLQRILAVGNAMNAGTSIGDARGIRLGSLLAIVKTKGRDRQTSVLDYVVQGLLKRGHARVLTEVVVSLKTKVANASRVPIEDFRNEARRLKAGLATVQKLRAEADSDLRKEENDSLSRERSLMGARDPCRRRRKWASSGSQMSIARASAHASAGRRVARLGSFCDQSRRSLDALDRRRLAPMALKLRAVCEYFGEPVADDAAAPAKASYVFTTVGAFLRALDGAVAQASRVARREASLQKSLAVTRRASSGDVEVERGERDNRPRRRAHSAVLT</sequence>
<feature type="region of interest" description="Disordered" evidence="5">
    <location>
        <begin position="672"/>
        <end position="706"/>
    </location>
</feature>
<evidence type="ECO:0000256" key="2">
    <source>
        <dbReference type="ARBA" id="ARBA00022771"/>
    </source>
</evidence>
<keyword evidence="1" id="KW-0479">Metal-binding</keyword>
<dbReference type="PANTHER" id="PTHR45725:SF1">
    <property type="entry name" value="DISHEVELLED ASSOCIATED ACTIVATOR OF MORPHOGENESIS, ISOFORM D"/>
    <property type="match status" value="1"/>
</dbReference>
<reference evidence="8" key="1">
    <citation type="submission" date="2021-11" db="EMBL/GenBank/DDBJ databases">
        <authorList>
            <consortium name="Genoscope - CEA"/>
            <person name="William W."/>
        </authorList>
    </citation>
    <scope>NUCLEOTIDE SEQUENCE</scope>
</reference>
<dbReference type="InterPro" id="IPR051425">
    <property type="entry name" value="Formin_Homology"/>
</dbReference>
<dbReference type="PROSITE" id="PS50199">
    <property type="entry name" value="ZF_RANBP2_2"/>
    <property type="match status" value="1"/>
</dbReference>
<evidence type="ECO:0000313" key="8">
    <source>
        <dbReference type="EMBL" id="CAH0364588.1"/>
    </source>
</evidence>
<evidence type="ECO:0000256" key="1">
    <source>
        <dbReference type="ARBA" id="ARBA00022723"/>
    </source>
</evidence>
<evidence type="ECO:0000259" key="6">
    <source>
        <dbReference type="PROSITE" id="PS50199"/>
    </source>
</evidence>
<name>A0A8J2S560_9STRA</name>
<keyword evidence="9" id="KW-1185">Reference proteome</keyword>
<feature type="region of interest" description="Disordered" evidence="5">
    <location>
        <begin position="815"/>
        <end position="840"/>
    </location>
</feature>
<protein>
    <recommendedName>
        <fullName evidence="10">FH2 domain-containing protein</fullName>
    </recommendedName>
</protein>
<evidence type="ECO:0000256" key="3">
    <source>
        <dbReference type="ARBA" id="ARBA00022833"/>
    </source>
</evidence>
<feature type="region of interest" description="Disordered" evidence="5">
    <location>
        <begin position="112"/>
        <end position="138"/>
    </location>
</feature>
<dbReference type="Proteomes" id="UP000789595">
    <property type="component" value="Unassembled WGS sequence"/>
</dbReference>
<gene>
    <name evidence="8" type="ORF">PECAL_1P09580</name>
</gene>
<feature type="compositionally biased region" description="Basic and acidic residues" evidence="5">
    <location>
        <begin position="66"/>
        <end position="89"/>
    </location>
</feature>
<evidence type="ECO:0000256" key="4">
    <source>
        <dbReference type="PROSITE-ProRule" id="PRU00322"/>
    </source>
</evidence>
<dbReference type="InterPro" id="IPR001876">
    <property type="entry name" value="Znf_RanBP2"/>
</dbReference>
<dbReference type="InterPro" id="IPR036443">
    <property type="entry name" value="Znf_RanBP2_sf"/>
</dbReference>
<comment type="caution">
    <text evidence="8">The sequence shown here is derived from an EMBL/GenBank/DDBJ whole genome shotgun (WGS) entry which is preliminary data.</text>
</comment>
<dbReference type="Gene3D" id="2.30.30.380">
    <property type="entry name" value="Zn-finger domain of Sec23/24"/>
    <property type="match status" value="1"/>
</dbReference>
<feature type="region of interest" description="Disordered" evidence="5">
    <location>
        <begin position="259"/>
        <end position="279"/>
    </location>
</feature>
<feature type="compositionally biased region" description="Basic residues" evidence="5">
    <location>
        <begin position="829"/>
        <end position="840"/>
    </location>
</feature>
<evidence type="ECO:0000256" key="5">
    <source>
        <dbReference type="SAM" id="MobiDB-lite"/>
    </source>
</evidence>
<dbReference type="PANTHER" id="PTHR45725">
    <property type="entry name" value="FORMIN HOMOLOGY 2 FAMILY MEMBER"/>
    <property type="match status" value="1"/>
</dbReference>
<dbReference type="SUPFAM" id="SSF90209">
    <property type="entry name" value="Ran binding protein zinc finger-like"/>
    <property type="match status" value="1"/>
</dbReference>
<organism evidence="8 9">
    <name type="scientific">Pelagomonas calceolata</name>
    <dbReference type="NCBI Taxonomy" id="35677"/>
    <lineage>
        <taxon>Eukaryota</taxon>
        <taxon>Sar</taxon>
        <taxon>Stramenopiles</taxon>
        <taxon>Ochrophyta</taxon>
        <taxon>Pelagophyceae</taxon>
        <taxon>Pelagomonadales</taxon>
        <taxon>Pelagomonadaceae</taxon>
        <taxon>Pelagomonas</taxon>
    </lineage>
</organism>
<feature type="region of interest" description="Disordered" evidence="5">
    <location>
        <begin position="36"/>
        <end position="90"/>
    </location>
</feature>
<evidence type="ECO:0008006" key="10">
    <source>
        <dbReference type="Google" id="ProtNLM"/>
    </source>
</evidence>
<dbReference type="PROSITE" id="PS51444">
    <property type="entry name" value="FH2"/>
    <property type="match status" value="1"/>
</dbReference>
<dbReference type="PROSITE" id="PS01358">
    <property type="entry name" value="ZF_RANBP2_1"/>
    <property type="match status" value="1"/>
</dbReference>
<keyword evidence="3" id="KW-0862">Zinc</keyword>
<evidence type="ECO:0000313" key="9">
    <source>
        <dbReference type="Proteomes" id="UP000789595"/>
    </source>
</evidence>